<accession>A0A1K0GQZ2</accession>
<feature type="chain" id="PRO_5009664492" evidence="1">
    <location>
        <begin position="21"/>
        <end position="168"/>
    </location>
</feature>
<proteinExistence type="predicted"/>
<reference evidence="3" key="1">
    <citation type="submission" date="2016-04" db="EMBL/GenBank/DDBJ databases">
        <authorList>
            <person name="Guldener U."/>
            <person name="Guldener U."/>
        </authorList>
    </citation>
    <scope>NUCLEOTIDE SEQUENCE [LARGE SCALE GENOMIC DNA]</scope>
    <source>
        <strain evidence="3">UB2112</strain>
    </source>
</reference>
<evidence type="ECO:0000313" key="2">
    <source>
        <dbReference type="EMBL" id="SAM82473.1"/>
    </source>
</evidence>
<sequence>MKSFTALLLTFSTLLLAINAAPTTDWPVFAKLSDFKSRLHIFQTYANAAYPNKLQHPTDMSYVSVAEAVSHLGQGSVYQQEAVVRPAMSALIERHLKGAEKAGFKAEDHLLDEVRGLSDGRPLKTGGAFATTHRPLTWDEAEEVKRKWDAVGASSSGGGRMHGVPWGK</sequence>
<organism evidence="2 3">
    <name type="scientific">Ustilago bromivora</name>
    <dbReference type="NCBI Taxonomy" id="307758"/>
    <lineage>
        <taxon>Eukaryota</taxon>
        <taxon>Fungi</taxon>
        <taxon>Dikarya</taxon>
        <taxon>Basidiomycota</taxon>
        <taxon>Ustilaginomycotina</taxon>
        <taxon>Ustilaginomycetes</taxon>
        <taxon>Ustilaginales</taxon>
        <taxon>Ustilaginaceae</taxon>
        <taxon>Ustilago</taxon>
    </lineage>
</organism>
<dbReference type="Proteomes" id="UP000179920">
    <property type="component" value="Chromosome VII"/>
</dbReference>
<gene>
    <name evidence="2" type="ORF">UBRO_04494</name>
</gene>
<protein>
    <submittedName>
        <fullName evidence="2">Uncharacterized protein</fullName>
    </submittedName>
</protein>
<dbReference type="AlphaFoldDB" id="A0A1K0GQZ2"/>
<dbReference type="EMBL" id="LT558123">
    <property type="protein sequence ID" value="SAM82473.1"/>
    <property type="molecule type" value="Genomic_DNA"/>
</dbReference>
<dbReference type="OrthoDB" id="10350171at2759"/>
<name>A0A1K0GQZ2_9BASI</name>
<evidence type="ECO:0000256" key="1">
    <source>
        <dbReference type="SAM" id="SignalP"/>
    </source>
</evidence>
<feature type="signal peptide" evidence="1">
    <location>
        <begin position="1"/>
        <end position="20"/>
    </location>
</feature>
<evidence type="ECO:0000313" key="3">
    <source>
        <dbReference type="Proteomes" id="UP000179920"/>
    </source>
</evidence>
<keyword evidence="1" id="KW-0732">Signal</keyword>